<gene>
    <name evidence="5" type="ORF">HS99_0005865</name>
</gene>
<dbReference type="PANTHER" id="PTHR46796">
    <property type="entry name" value="HTH-TYPE TRANSCRIPTIONAL ACTIVATOR RHAS-RELATED"/>
    <property type="match status" value="1"/>
</dbReference>
<sequence length="243" mass="25971">MAPTRSWALERNDRRVDFLTDPTATMFAESGPFQVTRHRHPAWKVVLSLAGPIEVRHADGVMASTGMIVPPQLVHTCATSSAYVALFLDPWKLRSASGPCRLDVAETQRVLDALGPTSEASAHADLAAACAELTRLHGEAASLDPRLAHAVGEYTRPDHDAGIEAVAAGVGISPSRLRALARDAVGIPLTRLRQWARLRVAVADLPRETVAAAAASAGFADQAHLTRTARRLTGRTPSSVFPR</sequence>
<keyword evidence="6" id="KW-1185">Reference proteome</keyword>
<dbReference type="PANTHER" id="PTHR46796:SF15">
    <property type="entry name" value="BLL1074 PROTEIN"/>
    <property type="match status" value="1"/>
</dbReference>
<dbReference type="Pfam" id="PF12833">
    <property type="entry name" value="HTH_18"/>
    <property type="match status" value="1"/>
</dbReference>
<accession>A0A1E7N9U4</accession>
<dbReference type="InterPro" id="IPR018062">
    <property type="entry name" value="HTH_AraC-typ_CS"/>
</dbReference>
<evidence type="ECO:0000256" key="1">
    <source>
        <dbReference type="ARBA" id="ARBA00023015"/>
    </source>
</evidence>
<dbReference type="Gene3D" id="1.10.10.60">
    <property type="entry name" value="Homeodomain-like"/>
    <property type="match status" value="1"/>
</dbReference>
<dbReference type="PROSITE" id="PS00041">
    <property type="entry name" value="HTH_ARAC_FAMILY_1"/>
    <property type="match status" value="1"/>
</dbReference>
<comment type="caution">
    <text evidence="5">The sequence shown here is derived from an EMBL/GenBank/DDBJ whole genome shotgun (WGS) entry which is preliminary data.</text>
</comment>
<dbReference type="InterPro" id="IPR050204">
    <property type="entry name" value="AraC_XylS_family_regulators"/>
</dbReference>
<feature type="domain" description="HTH araC/xylS-type" evidence="4">
    <location>
        <begin position="145"/>
        <end position="243"/>
    </location>
</feature>
<keyword evidence="3" id="KW-0804">Transcription</keyword>
<dbReference type="PROSITE" id="PS01124">
    <property type="entry name" value="HTH_ARAC_FAMILY_2"/>
    <property type="match status" value="1"/>
</dbReference>
<dbReference type="Proteomes" id="UP000037395">
    <property type="component" value="Unassembled WGS sequence"/>
</dbReference>
<keyword evidence="2" id="KW-0238">DNA-binding</keyword>
<evidence type="ECO:0000256" key="3">
    <source>
        <dbReference type="ARBA" id="ARBA00023163"/>
    </source>
</evidence>
<dbReference type="GO" id="GO:0043565">
    <property type="term" value="F:sequence-specific DNA binding"/>
    <property type="evidence" value="ECO:0007669"/>
    <property type="project" value="InterPro"/>
</dbReference>
<evidence type="ECO:0000313" key="6">
    <source>
        <dbReference type="Proteomes" id="UP000037395"/>
    </source>
</evidence>
<proteinExistence type="predicted"/>
<dbReference type="EMBL" id="JPRF03000021">
    <property type="protein sequence ID" value="OEV37452.1"/>
    <property type="molecule type" value="Genomic_DNA"/>
</dbReference>
<dbReference type="SMART" id="SM00342">
    <property type="entry name" value="HTH_ARAC"/>
    <property type="match status" value="1"/>
</dbReference>
<reference evidence="5" key="1">
    <citation type="submission" date="2016-08" db="EMBL/GenBank/DDBJ databases">
        <title>Sequencing, Assembly and Comparative Genomics of S. aureofaciens ATCC 10762.</title>
        <authorList>
            <person name="Gradnigo J.S."/>
            <person name="Johnson N."/>
            <person name="Somerville G.A."/>
        </authorList>
    </citation>
    <scope>NUCLEOTIDE SEQUENCE [LARGE SCALE GENOMIC DNA]</scope>
    <source>
        <strain evidence="5">ATCC 10762</strain>
    </source>
</reference>
<dbReference type="InterPro" id="IPR018060">
    <property type="entry name" value="HTH_AraC"/>
</dbReference>
<keyword evidence="1" id="KW-0805">Transcription regulation</keyword>
<protein>
    <recommendedName>
        <fullName evidence="4">HTH araC/xylS-type domain-containing protein</fullName>
    </recommendedName>
</protein>
<evidence type="ECO:0000256" key="2">
    <source>
        <dbReference type="ARBA" id="ARBA00023125"/>
    </source>
</evidence>
<dbReference type="AlphaFoldDB" id="A0A1E7N9U4"/>
<evidence type="ECO:0000313" key="5">
    <source>
        <dbReference type="EMBL" id="OEV37452.1"/>
    </source>
</evidence>
<name>A0A1E7N9U4_KITAU</name>
<organism evidence="5 6">
    <name type="scientific">Kitasatospora aureofaciens</name>
    <name type="common">Streptomyces aureofaciens</name>
    <dbReference type="NCBI Taxonomy" id="1894"/>
    <lineage>
        <taxon>Bacteria</taxon>
        <taxon>Bacillati</taxon>
        <taxon>Actinomycetota</taxon>
        <taxon>Actinomycetes</taxon>
        <taxon>Kitasatosporales</taxon>
        <taxon>Streptomycetaceae</taxon>
        <taxon>Kitasatospora</taxon>
    </lineage>
</organism>
<dbReference type="GO" id="GO:0003700">
    <property type="term" value="F:DNA-binding transcription factor activity"/>
    <property type="evidence" value="ECO:0007669"/>
    <property type="project" value="InterPro"/>
</dbReference>
<evidence type="ECO:0000259" key="4">
    <source>
        <dbReference type="PROSITE" id="PS01124"/>
    </source>
</evidence>